<evidence type="ECO:0000256" key="1">
    <source>
        <dbReference type="SAM" id="Phobius"/>
    </source>
</evidence>
<proteinExistence type="predicted"/>
<dbReference type="GeneID" id="116168225"/>
<dbReference type="Pfam" id="PF24764">
    <property type="entry name" value="rva_4"/>
    <property type="match status" value="1"/>
</dbReference>
<dbReference type="RefSeq" id="XP_031339790.1">
    <property type="nucleotide sequence ID" value="XM_031483930.1"/>
</dbReference>
<dbReference type="RefSeq" id="XP_031337578.1">
    <property type="nucleotide sequence ID" value="XM_031481718.1"/>
</dbReference>
<dbReference type="InterPro" id="IPR058913">
    <property type="entry name" value="Integrase_dom_put"/>
</dbReference>
<dbReference type="RefSeq" id="XP_031337577.1">
    <property type="nucleotide sequence ID" value="XM_031481717.1"/>
</dbReference>
<dbReference type="EMBL" id="GEZM01101409">
    <property type="protein sequence ID" value="JAV52662.1"/>
    <property type="molecule type" value="Transcribed_RNA"/>
</dbReference>
<name>A0A1Y1JTM2_PHOPY</name>
<keyword evidence="1" id="KW-0472">Membrane</keyword>
<evidence type="ECO:0000313" key="3">
    <source>
        <dbReference type="EMBL" id="JAV52662.1"/>
    </source>
</evidence>
<feature type="domain" description="Integrase core" evidence="2">
    <location>
        <begin position="120"/>
        <end position="302"/>
    </location>
</feature>
<dbReference type="KEGG" id="ppyr:116166671"/>
<organism evidence="3">
    <name type="scientific">Photinus pyralis</name>
    <name type="common">Common eastern firefly</name>
    <name type="synonym">Lampyris pyralis</name>
    <dbReference type="NCBI Taxonomy" id="7054"/>
    <lineage>
        <taxon>Eukaryota</taxon>
        <taxon>Metazoa</taxon>
        <taxon>Ecdysozoa</taxon>
        <taxon>Arthropoda</taxon>
        <taxon>Hexapoda</taxon>
        <taxon>Insecta</taxon>
        <taxon>Pterygota</taxon>
        <taxon>Neoptera</taxon>
        <taxon>Endopterygota</taxon>
        <taxon>Coleoptera</taxon>
        <taxon>Polyphaga</taxon>
        <taxon>Elateriformia</taxon>
        <taxon>Elateroidea</taxon>
        <taxon>Lampyridae</taxon>
        <taxon>Lampyrinae</taxon>
        <taxon>Photinus</taxon>
    </lineage>
</organism>
<dbReference type="KEGG" id="ppyr:116166694"/>
<dbReference type="PANTHER" id="PTHR46791">
    <property type="entry name" value="EXPRESSED PROTEIN"/>
    <property type="match status" value="1"/>
</dbReference>
<evidence type="ECO:0000259" key="2">
    <source>
        <dbReference type="Pfam" id="PF24764"/>
    </source>
</evidence>
<dbReference type="AlphaFoldDB" id="A0A1Y1JTM2"/>
<dbReference type="KEGG" id="ppyr:116168225"/>
<dbReference type="RefSeq" id="XP_031339791.1">
    <property type="nucleotide sequence ID" value="XM_031483931.1"/>
</dbReference>
<feature type="transmembrane region" description="Helical" evidence="1">
    <location>
        <begin position="12"/>
        <end position="33"/>
    </location>
</feature>
<dbReference type="RefSeq" id="XP_031337625.1">
    <property type="nucleotide sequence ID" value="XM_031481765.1"/>
</dbReference>
<accession>A0A1Y1JTM2</accession>
<protein>
    <recommendedName>
        <fullName evidence="2">Integrase core domain-containing protein</fullName>
    </recommendedName>
</protein>
<dbReference type="OrthoDB" id="6747988at2759"/>
<dbReference type="EMBL" id="GEZM01101411">
    <property type="protein sequence ID" value="JAV52660.1"/>
    <property type="molecule type" value="Transcribed_RNA"/>
</dbReference>
<reference evidence="3" key="1">
    <citation type="journal article" date="2016" name="Sci. Rep.">
        <title>Molecular characterization of firefly nuptial gifts: a multi-omics approach sheds light on postcopulatory sexual selection.</title>
        <authorList>
            <person name="Al-Wathiqui N."/>
            <person name="Fallon T.R."/>
            <person name="South A."/>
            <person name="Weng J.K."/>
            <person name="Lewis S.M."/>
        </authorList>
    </citation>
    <scope>NUCLEOTIDE SEQUENCE</scope>
</reference>
<dbReference type="GeneID" id="116166671"/>
<dbReference type="RefSeq" id="XP_031337624.1">
    <property type="nucleotide sequence ID" value="XM_031481764.1"/>
</dbReference>
<sequence>MDDAEVHAVYYFLLGLSYTEILAMLSFCHGFHLSLSTLKRKLNCLGLYRKKHFSELHLVVNFIEQQLQSSGQLHGYRWMHLKCIQHGLTVTREAVRMIINELDPIGVTFRTRKRLRRRKYSTRGPNFVWHVDSYDKLKPYGIAINGAIDGFSRHIMWLKAGRTASDPKVIGGYFLEAIEKYGGCPRRLRSDLGTENRYMEQFQIFFRTLPADNTDVCYGDRSFLYGTSQANQRIESWWSILRKQNAQFWMNIFQSLKEDGYFSGTYLDKSLIRFCFMAIIQKELAQVELEWNTHRIAASRNSISPKGRPIVLFELPQAYYTQTYICQVTHHDLNICKQESSFLYLPCDVHVYQLCKLIMREKNLREPSDSYEAVNLYLTLREEIMSQIL</sequence>
<keyword evidence="1" id="KW-0812">Transmembrane</keyword>
<keyword evidence="1" id="KW-1133">Transmembrane helix</keyword>
<dbReference type="PANTHER" id="PTHR46791:SF13">
    <property type="entry name" value="CLR5 DOMAIN-CONTAINING PROTEIN"/>
    <property type="match status" value="1"/>
</dbReference>
<dbReference type="GeneID" id="116166694"/>